<feature type="coiled-coil region" evidence="2">
    <location>
        <begin position="123"/>
        <end position="215"/>
    </location>
</feature>
<reference evidence="4" key="1">
    <citation type="submission" date="2018-11" db="EMBL/GenBank/DDBJ databases">
        <authorList>
            <person name="Alioto T."/>
            <person name="Alioto T."/>
        </authorList>
    </citation>
    <scope>NUCLEOTIDE SEQUENCE</scope>
</reference>
<keyword evidence="1" id="KW-0863">Zinc-finger</keyword>
<dbReference type="EMBL" id="UYJE01006823">
    <property type="protein sequence ID" value="VDI49318.1"/>
    <property type="molecule type" value="Genomic_DNA"/>
</dbReference>
<dbReference type="CDD" id="cd19776">
    <property type="entry name" value="Bbox2_TRIM25_C-IV"/>
    <property type="match status" value="1"/>
</dbReference>
<gene>
    <name evidence="4" type="ORF">MGAL_10B071735</name>
</gene>
<dbReference type="InterPro" id="IPR047153">
    <property type="entry name" value="TRIM45/56/19-like"/>
</dbReference>
<dbReference type="SUPFAM" id="SSF101898">
    <property type="entry name" value="NHL repeat"/>
    <property type="match status" value="1"/>
</dbReference>
<evidence type="ECO:0000313" key="5">
    <source>
        <dbReference type="Proteomes" id="UP000596742"/>
    </source>
</evidence>
<dbReference type="PROSITE" id="PS50119">
    <property type="entry name" value="ZF_BBOX"/>
    <property type="match status" value="1"/>
</dbReference>
<dbReference type="SMART" id="SM00336">
    <property type="entry name" value="BBOX"/>
    <property type="match status" value="1"/>
</dbReference>
<evidence type="ECO:0000259" key="3">
    <source>
        <dbReference type="PROSITE" id="PS50119"/>
    </source>
</evidence>
<dbReference type="InterPro" id="IPR011042">
    <property type="entry name" value="6-blade_b-propeller_TolB-like"/>
</dbReference>
<evidence type="ECO:0000256" key="2">
    <source>
        <dbReference type="SAM" id="Coils"/>
    </source>
</evidence>
<keyword evidence="5" id="KW-1185">Reference proteome</keyword>
<evidence type="ECO:0000313" key="4">
    <source>
        <dbReference type="EMBL" id="VDI49318.1"/>
    </source>
</evidence>
<dbReference type="CDD" id="cd19757">
    <property type="entry name" value="Bbox1"/>
    <property type="match status" value="1"/>
</dbReference>
<dbReference type="Gene3D" id="3.30.160.60">
    <property type="entry name" value="Classic Zinc Finger"/>
    <property type="match status" value="1"/>
</dbReference>
<feature type="domain" description="B box-type" evidence="3">
    <location>
        <begin position="5"/>
        <end position="55"/>
    </location>
</feature>
<accession>A0A8B6FHJ4</accession>
<evidence type="ECO:0000256" key="1">
    <source>
        <dbReference type="PROSITE-ProRule" id="PRU00024"/>
    </source>
</evidence>
<dbReference type="Proteomes" id="UP000596742">
    <property type="component" value="Unassembled WGS sequence"/>
</dbReference>
<dbReference type="GO" id="GO:0008270">
    <property type="term" value="F:zinc ion binding"/>
    <property type="evidence" value="ECO:0007669"/>
    <property type="project" value="UniProtKB-KW"/>
</dbReference>
<keyword evidence="1" id="KW-0479">Metal-binding</keyword>
<dbReference type="OrthoDB" id="6126246at2759"/>
<protein>
    <recommendedName>
        <fullName evidence="3">B box-type domain-containing protein</fullName>
    </recommendedName>
</protein>
<sequence length="573" mass="65050">MATKEIATFCDICLARDLNKLAEEFCPQCEEVLCGDCRNHHKISKSSKSHQTISIGKYNKLPSFIKQIKHTCEEHDCSLEFYCKSHDSLCCKLCLISGHKECKETIFIEDFLGPSSRHQSAALDNIEKILKNLECNISSAIKDRNRNLTDLREQKQVIAEQIKEKRLKINTVLDNLEETLLKQVSAIENEYGRKIREVIAKLEDEKKNVDEIKEDVDSVKMFGSNLQIFIGTKEYQEKVSNNDINIQMLNDNGSLNNVTMDCVFDEKLERFLKGVKAFGDTKVNNSEKHVSFAWKGDISAQLLKCISRAKSIEHMSVRLVRTININRKGLTGCTMLESGEMFFVKEYTNHLLKYCPDGELHSEIRINPLMSRIGYDLAMVDSNTVALSSSGNLPHKIYLIDTERAETRQVFDINDFSYGLSYHNESFVCCTSNNGIIIFDRSYQNAPNVRILPNVPKKLTKHYVTSNENSVLHSNCNDNSVVSYDFSGQVQWKYSDSMLRKPYGITMDSYSNIYVAGSESNNIVVISKDGKQAKELIGASDGISNPRAIYFHKTKNIILVTNYKGTASLFDVI</sequence>
<comment type="caution">
    <text evidence="4">The sequence shown here is derived from an EMBL/GenBank/DDBJ whole genome shotgun (WGS) entry which is preliminary data.</text>
</comment>
<dbReference type="PANTHER" id="PTHR25462:SF296">
    <property type="entry name" value="MEIOTIC P26, ISOFORM F"/>
    <property type="match status" value="1"/>
</dbReference>
<dbReference type="AlphaFoldDB" id="A0A8B6FHJ4"/>
<keyword evidence="1" id="KW-0862">Zinc</keyword>
<dbReference type="InterPro" id="IPR000315">
    <property type="entry name" value="Znf_B-box"/>
</dbReference>
<name>A0A8B6FHJ4_MYTGA</name>
<organism evidence="4 5">
    <name type="scientific">Mytilus galloprovincialis</name>
    <name type="common">Mediterranean mussel</name>
    <dbReference type="NCBI Taxonomy" id="29158"/>
    <lineage>
        <taxon>Eukaryota</taxon>
        <taxon>Metazoa</taxon>
        <taxon>Spiralia</taxon>
        <taxon>Lophotrochozoa</taxon>
        <taxon>Mollusca</taxon>
        <taxon>Bivalvia</taxon>
        <taxon>Autobranchia</taxon>
        <taxon>Pteriomorphia</taxon>
        <taxon>Mytilida</taxon>
        <taxon>Mytiloidea</taxon>
        <taxon>Mytilidae</taxon>
        <taxon>Mytilinae</taxon>
        <taxon>Mytilus</taxon>
    </lineage>
</organism>
<keyword evidence="2" id="KW-0175">Coiled coil</keyword>
<dbReference type="PANTHER" id="PTHR25462">
    <property type="entry name" value="BONUS, ISOFORM C-RELATED"/>
    <property type="match status" value="1"/>
</dbReference>
<proteinExistence type="predicted"/>
<dbReference type="Gene3D" id="2.120.10.30">
    <property type="entry name" value="TolB, C-terminal domain"/>
    <property type="match status" value="1"/>
</dbReference>